<dbReference type="GO" id="GO:0004040">
    <property type="term" value="F:amidase activity"/>
    <property type="evidence" value="ECO:0007669"/>
    <property type="project" value="TreeGrafter"/>
</dbReference>
<dbReference type="InterPro" id="IPR052096">
    <property type="entry name" value="Endocannabinoid_amidase"/>
</dbReference>
<dbReference type="InterPro" id="IPR036928">
    <property type="entry name" value="AS_sf"/>
</dbReference>
<dbReference type="PANTHER" id="PTHR45847">
    <property type="entry name" value="FATTY ACID AMIDE HYDROLASE"/>
    <property type="match status" value="1"/>
</dbReference>
<dbReference type="Pfam" id="PF01425">
    <property type="entry name" value="Amidase"/>
    <property type="match status" value="1"/>
</dbReference>
<dbReference type="AlphaFoldDB" id="A0A0B6ZXD1"/>
<proteinExistence type="predicted"/>
<gene>
    <name evidence="2" type="primary">ORF84654</name>
</gene>
<dbReference type="EMBL" id="HACG01026087">
    <property type="protein sequence ID" value="CEK72952.1"/>
    <property type="molecule type" value="Transcribed_RNA"/>
</dbReference>
<organism evidence="2">
    <name type="scientific">Arion vulgaris</name>
    <dbReference type="NCBI Taxonomy" id="1028688"/>
    <lineage>
        <taxon>Eukaryota</taxon>
        <taxon>Metazoa</taxon>
        <taxon>Spiralia</taxon>
        <taxon>Lophotrochozoa</taxon>
        <taxon>Mollusca</taxon>
        <taxon>Gastropoda</taxon>
        <taxon>Heterobranchia</taxon>
        <taxon>Euthyneura</taxon>
        <taxon>Panpulmonata</taxon>
        <taxon>Eupulmonata</taxon>
        <taxon>Stylommatophora</taxon>
        <taxon>Helicina</taxon>
        <taxon>Arionoidea</taxon>
        <taxon>Arionidae</taxon>
        <taxon>Arion</taxon>
    </lineage>
</organism>
<protein>
    <recommendedName>
        <fullName evidence="1">Amidase domain-containing protein</fullName>
    </recommendedName>
</protein>
<evidence type="ECO:0000259" key="1">
    <source>
        <dbReference type="Pfam" id="PF01425"/>
    </source>
</evidence>
<dbReference type="PANTHER" id="PTHR45847:SF6">
    <property type="entry name" value="FATTY ACID AMIDE HYDROLASE"/>
    <property type="match status" value="1"/>
</dbReference>
<dbReference type="GO" id="GO:0009062">
    <property type="term" value="P:fatty acid catabolic process"/>
    <property type="evidence" value="ECO:0007669"/>
    <property type="project" value="TreeGrafter"/>
</dbReference>
<feature type="domain" description="Amidase" evidence="1">
    <location>
        <begin position="77"/>
        <end position="186"/>
    </location>
</feature>
<dbReference type="SUPFAM" id="SSF75304">
    <property type="entry name" value="Amidase signature (AS) enzymes"/>
    <property type="match status" value="1"/>
</dbReference>
<evidence type="ECO:0000313" key="2">
    <source>
        <dbReference type="EMBL" id="CEK72952.1"/>
    </source>
</evidence>
<reference evidence="2" key="1">
    <citation type="submission" date="2014-12" db="EMBL/GenBank/DDBJ databases">
        <title>Insight into the proteome of Arion vulgaris.</title>
        <authorList>
            <person name="Aradska J."/>
            <person name="Bulat T."/>
            <person name="Smidak R."/>
            <person name="Sarate P."/>
            <person name="Gangsoo J."/>
            <person name="Sialana F."/>
            <person name="Bilban M."/>
            <person name="Lubec G."/>
        </authorList>
    </citation>
    <scope>NUCLEOTIDE SEQUENCE</scope>
    <source>
        <tissue evidence="2">Skin</tissue>
    </source>
</reference>
<dbReference type="Gene3D" id="3.90.1300.10">
    <property type="entry name" value="Amidase signature (AS) domain"/>
    <property type="match status" value="1"/>
</dbReference>
<name>A0A0B6ZXD1_9EUPU</name>
<dbReference type="InterPro" id="IPR023631">
    <property type="entry name" value="Amidase_dom"/>
</dbReference>
<dbReference type="GO" id="GO:0017064">
    <property type="term" value="F:fatty acid amide hydrolase activity"/>
    <property type="evidence" value="ECO:0007669"/>
    <property type="project" value="TreeGrafter"/>
</dbReference>
<accession>A0A0B6ZXD1</accession>
<sequence>MFADRGERLRKLVGNDDAELSVQTIMKLGRLPKWLVKAGEFLLKQFDKFGSSIIGASKGYDSLYEYFGHVSKFMDWQESFMKTWMDENLDAVICPVFPSSAVTRDIIPFVAACGIYCQMYNSLNYPAGVIPVTKVTQEDLDNAFNHKIFTPNSTVDKLLLKSSKGSVGLSVGVQCVALPYKDEMCLRVMREIERGLKN</sequence>